<dbReference type="InterPro" id="IPR013941">
    <property type="entry name" value="ZDS1_C"/>
</dbReference>
<evidence type="ECO:0000259" key="2">
    <source>
        <dbReference type="SMART" id="SM01327"/>
    </source>
</evidence>
<feature type="compositionally biased region" description="Low complexity" evidence="1">
    <location>
        <begin position="30"/>
        <end position="39"/>
    </location>
</feature>
<dbReference type="OMA" id="RNKWTTY"/>
<feature type="compositionally biased region" description="Low complexity" evidence="1">
    <location>
        <begin position="241"/>
        <end position="263"/>
    </location>
</feature>
<organism evidence="3 4">
    <name type="scientific">Cyberlindnera fabianii</name>
    <name type="common">Yeast</name>
    <name type="synonym">Hansenula fabianii</name>
    <dbReference type="NCBI Taxonomy" id="36022"/>
    <lineage>
        <taxon>Eukaryota</taxon>
        <taxon>Fungi</taxon>
        <taxon>Dikarya</taxon>
        <taxon>Ascomycota</taxon>
        <taxon>Saccharomycotina</taxon>
        <taxon>Saccharomycetes</taxon>
        <taxon>Phaffomycetales</taxon>
        <taxon>Phaffomycetaceae</taxon>
        <taxon>Cyberlindnera</taxon>
    </lineage>
</organism>
<name>A0A1V2L6A3_CYBFA</name>
<feature type="compositionally biased region" description="Polar residues" evidence="1">
    <location>
        <begin position="372"/>
        <end position="390"/>
    </location>
</feature>
<dbReference type="PANTHER" id="PTHR28089:SF1">
    <property type="entry name" value="PROTEIN ZDS1-RELATED"/>
    <property type="match status" value="1"/>
</dbReference>
<feature type="compositionally biased region" description="Low complexity" evidence="1">
    <location>
        <begin position="625"/>
        <end position="660"/>
    </location>
</feature>
<feature type="region of interest" description="Disordered" evidence="1">
    <location>
        <begin position="777"/>
        <end position="800"/>
    </location>
</feature>
<accession>A0A1V2L6A3</accession>
<dbReference type="GO" id="GO:0030010">
    <property type="term" value="P:establishment of cell polarity"/>
    <property type="evidence" value="ECO:0007669"/>
    <property type="project" value="TreeGrafter"/>
</dbReference>
<feature type="region of interest" description="Disordered" evidence="1">
    <location>
        <begin position="77"/>
        <end position="162"/>
    </location>
</feature>
<dbReference type="PANTHER" id="PTHR28089">
    <property type="entry name" value="PROTEIN ZDS1-RELATED"/>
    <property type="match status" value="1"/>
</dbReference>
<feature type="region of interest" description="Disordered" evidence="1">
    <location>
        <begin position="1"/>
        <end position="45"/>
    </location>
</feature>
<feature type="compositionally biased region" description="Basic and acidic residues" evidence="1">
    <location>
        <begin position="492"/>
        <end position="509"/>
    </location>
</feature>
<keyword evidence="4" id="KW-1185">Reference proteome</keyword>
<proteinExistence type="predicted"/>
<feature type="compositionally biased region" description="Polar residues" evidence="1">
    <location>
        <begin position="322"/>
        <end position="334"/>
    </location>
</feature>
<dbReference type="Proteomes" id="UP000189513">
    <property type="component" value="Unassembled WGS sequence"/>
</dbReference>
<feature type="compositionally biased region" description="Basic residues" evidence="1">
    <location>
        <begin position="515"/>
        <end position="531"/>
    </location>
</feature>
<dbReference type="EMBL" id="MPUK01000006">
    <property type="protein sequence ID" value="ONH66571.1"/>
    <property type="molecule type" value="Genomic_DNA"/>
</dbReference>
<feature type="compositionally biased region" description="Polar residues" evidence="1">
    <location>
        <begin position="532"/>
        <end position="550"/>
    </location>
</feature>
<dbReference type="GO" id="GO:0005737">
    <property type="term" value="C:cytoplasm"/>
    <property type="evidence" value="ECO:0007669"/>
    <property type="project" value="TreeGrafter"/>
</dbReference>
<dbReference type="VEuPathDB" id="FungiDB:BON22_3522"/>
<dbReference type="AlphaFoldDB" id="A0A1V2L6A3"/>
<feature type="compositionally biased region" description="Polar residues" evidence="1">
    <location>
        <begin position="463"/>
        <end position="477"/>
    </location>
</feature>
<gene>
    <name evidence="3" type="ORF">BON22_3522</name>
</gene>
<comment type="caution">
    <text evidence="3">The sequence shown here is derived from an EMBL/GenBank/DDBJ whole genome shotgun (WGS) entry which is preliminary data.</text>
</comment>
<feature type="compositionally biased region" description="Low complexity" evidence="1">
    <location>
        <begin position="341"/>
        <end position="352"/>
    </location>
</feature>
<feature type="domain" description="Protein Zds1 C-terminal" evidence="2">
    <location>
        <begin position="712"/>
        <end position="764"/>
    </location>
</feature>
<dbReference type="GO" id="GO:0010971">
    <property type="term" value="P:positive regulation of G2/M transition of mitotic cell cycle"/>
    <property type="evidence" value="ECO:0007669"/>
    <property type="project" value="TreeGrafter"/>
</dbReference>
<feature type="region of interest" description="Disordered" evidence="1">
    <location>
        <begin position="189"/>
        <end position="208"/>
    </location>
</feature>
<feature type="region of interest" description="Disordered" evidence="1">
    <location>
        <begin position="241"/>
        <end position="672"/>
    </location>
</feature>
<dbReference type="Pfam" id="PF08632">
    <property type="entry name" value="Zds_C"/>
    <property type="match status" value="1"/>
</dbReference>
<feature type="compositionally biased region" description="Basic and acidic residues" evidence="1">
    <location>
        <begin position="134"/>
        <end position="149"/>
    </location>
</feature>
<dbReference type="STRING" id="36022.A0A1V2L6A3"/>
<reference evidence="4" key="1">
    <citation type="journal article" date="2017" name="Genome Announc.">
        <title>Genome sequences of Cyberlindnera fabianii 65, Pichia kudriavzevii 129, and Saccharomyces cerevisiae 131 isolated from fermented masau fruits in Zimbabwe.</title>
        <authorList>
            <person name="van Rijswijck I.M.H."/>
            <person name="Derks M.F.L."/>
            <person name="Abee T."/>
            <person name="de Ridder D."/>
            <person name="Smid E.J."/>
        </authorList>
    </citation>
    <scope>NUCLEOTIDE SEQUENCE [LARGE SCALE GENOMIC DNA]</scope>
    <source>
        <strain evidence="4">65</strain>
    </source>
</reference>
<feature type="compositionally biased region" description="Polar residues" evidence="1">
    <location>
        <begin position="404"/>
        <end position="446"/>
    </location>
</feature>
<dbReference type="InterPro" id="IPR040206">
    <property type="entry name" value="Zds1/2"/>
</dbReference>
<evidence type="ECO:0000313" key="3">
    <source>
        <dbReference type="EMBL" id="ONH66571.1"/>
    </source>
</evidence>
<feature type="compositionally biased region" description="Acidic residues" evidence="1">
    <location>
        <begin position="150"/>
        <end position="159"/>
    </location>
</feature>
<sequence>MSASYTTISRRTFSSHRPDTSDDTTRQRNSSSPTSSASSQWKVSGEELDLKAKRKSNAYLAAEAVQQERDAIKTLKRLSMGGSLSIDPDLPYGVDNEFEDFQKKRQHRRRSSSGSSRSSTGSFDDKDEYEDDFGDKTLIDDQTTDSHDTDDNDNDDEDFKIDSEKLMWVPAKSHPSIAPDQFRRHVQSTLDDITKKNGKIKSSDSIPSLKELTDELDKLSEMAGLAATDAVTLARSLSSASSSSSLLYGSDASDSLSLTSSGAGPSVESQRASEEDIDQDAPLLAVENSLKRNKWTTYTRRSRSEKDRVRRRHSPLSDENYKASQSSNNTTTEKQLPPEPQQQQPQQLQKALPPQPSQRSVSHDSLPRSLHQDGTNQLARSQSDISNVSKRTNHSRNRHAGSLINLNSTPDSNKSSVPSSNTQQGTTRANTRTSSLSNEYPQSKPSEVQEDDQIPPRAPRTPPLQQRQYNRPETQIAQEVPEPPTPIQVSALKEKEKEKEKENKSKSKEFLNMFKMKRSTSPKSKDKKRITPTRSTFPQNENSSVSGSEMQQFAQQHDYQQQQSDPHQQQQYSQYPQQSTTQQAPQKSPQRPSLRPTTFKLINKKDDKSRQQRGLQESVNVMPKSTSSSSISTTTSTTTSQTQRSPEASQPSTSTRSQQPMGQPPSTNEQHRAQRELLVRKLSRENIQKSTKPNAPVQFTDSAFGFPLPPLSHSTIIMLDYRFPIHVERALYRLSHLKLANPRRQLRQQVLLSNFMYAYLNLVNHTLYLQQLDEENGEKGDDGVTGDNATALDNVGGQNV</sequence>
<evidence type="ECO:0000256" key="1">
    <source>
        <dbReference type="SAM" id="MobiDB-lite"/>
    </source>
</evidence>
<feature type="compositionally biased region" description="Polar residues" evidence="1">
    <location>
        <begin position="1"/>
        <end position="12"/>
    </location>
</feature>
<feature type="compositionally biased region" description="Low complexity" evidence="1">
    <location>
        <begin position="551"/>
        <end position="590"/>
    </location>
</feature>
<protein>
    <submittedName>
        <fullName evidence="3">Protein ZDS1</fullName>
    </submittedName>
</protein>
<feature type="compositionally biased region" description="Basic and acidic residues" evidence="1">
    <location>
        <begin position="16"/>
        <end position="26"/>
    </location>
</feature>
<dbReference type="SMART" id="SM01327">
    <property type="entry name" value="Zds_C"/>
    <property type="match status" value="1"/>
</dbReference>
<evidence type="ECO:0000313" key="4">
    <source>
        <dbReference type="Proteomes" id="UP000189513"/>
    </source>
</evidence>
<feature type="compositionally biased region" description="Low complexity" evidence="1">
    <location>
        <begin position="112"/>
        <end position="122"/>
    </location>
</feature>